<organism evidence="2 3">
    <name type="scientific">Roseibacillus ishigakijimensis</name>
    <dbReference type="NCBI Taxonomy" id="454146"/>
    <lineage>
        <taxon>Bacteria</taxon>
        <taxon>Pseudomonadati</taxon>
        <taxon>Verrucomicrobiota</taxon>
        <taxon>Verrucomicrobiia</taxon>
        <taxon>Verrucomicrobiales</taxon>
        <taxon>Verrucomicrobiaceae</taxon>
        <taxon>Roseibacillus</taxon>
    </lineage>
</organism>
<proteinExistence type="predicted"/>
<evidence type="ECO:0000313" key="2">
    <source>
        <dbReference type="EMBL" id="MBK1833186.1"/>
    </source>
</evidence>
<dbReference type="Proteomes" id="UP000604083">
    <property type="component" value="Unassembled WGS sequence"/>
</dbReference>
<dbReference type="EMBL" id="JAENIO010000006">
    <property type="protein sequence ID" value="MBK1833186.1"/>
    <property type="molecule type" value="Genomic_DNA"/>
</dbReference>
<name>A0A934RPH9_9BACT</name>
<dbReference type="RefSeq" id="WP_200390619.1">
    <property type="nucleotide sequence ID" value="NZ_JAENIO010000006.1"/>
</dbReference>
<keyword evidence="1" id="KW-0812">Transmembrane</keyword>
<protein>
    <recommendedName>
        <fullName evidence="4">Phospholipase_D-nuclease N-terminal</fullName>
    </recommendedName>
</protein>
<evidence type="ECO:0008006" key="4">
    <source>
        <dbReference type="Google" id="ProtNLM"/>
    </source>
</evidence>
<keyword evidence="1" id="KW-1133">Transmembrane helix</keyword>
<feature type="transmembrane region" description="Helical" evidence="1">
    <location>
        <begin position="64"/>
        <end position="84"/>
    </location>
</feature>
<gene>
    <name evidence="2" type="ORF">JIN78_03855</name>
</gene>
<evidence type="ECO:0000256" key="1">
    <source>
        <dbReference type="SAM" id="Phobius"/>
    </source>
</evidence>
<keyword evidence="1" id="KW-0472">Membrane</keyword>
<evidence type="ECO:0000313" key="3">
    <source>
        <dbReference type="Proteomes" id="UP000604083"/>
    </source>
</evidence>
<comment type="caution">
    <text evidence="2">The sequence shown here is derived from an EMBL/GenBank/DDBJ whole genome shotgun (WGS) entry which is preliminary data.</text>
</comment>
<sequence>MTASLLTQPTDLLVQSDLAYDSGFRWPFFLAQVLNVLIIVFWVWSTIAAVRRVLCEGEGSEVPLWMLVIFLCPILGAVAALLYFRRRNTASKPNAQSESEEGSGMVS</sequence>
<accession>A0A934RPH9</accession>
<reference evidence="2" key="1">
    <citation type="submission" date="2021-01" db="EMBL/GenBank/DDBJ databases">
        <title>Modified the classification status of verrucomicrobia.</title>
        <authorList>
            <person name="Feng X."/>
        </authorList>
    </citation>
    <scope>NUCLEOTIDE SEQUENCE</scope>
    <source>
        <strain evidence="2">KCTC 12986</strain>
    </source>
</reference>
<keyword evidence="3" id="KW-1185">Reference proteome</keyword>
<dbReference type="AlphaFoldDB" id="A0A934RPH9"/>
<feature type="transmembrane region" description="Helical" evidence="1">
    <location>
        <begin position="26"/>
        <end position="44"/>
    </location>
</feature>